<keyword evidence="3" id="KW-1185">Reference proteome</keyword>
<name>A0AAD3STD3_NEPGR</name>
<protein>
    <submittedName>
        <fullName evidence="2">Uncharacterized protein</fullName>
    </submittedName>
</protein>
<gene>
    <name evidence="2" type="ORF">Nepgr_018262</name>
</gene>
<feature type="region of interest" description="Disordered" evidence="1">
    <location>
        <begin position="92"/>
        <end position="112"/>
    </location>
</feature>
<proteinExistence type="predicted"/>
<evidence type="ECO:0000256" key="1">
    <source>
        <dbReference type="SAM" id="MobiDB-lite"/>
    </source>
</evidence>
<comment type="caution">
    <text evidence="2">The sequence shown here is derived from an EMBL/GenBank/DDBJ whole genome shotgun (WGS) entry which is preliminary data.</text>
</comment>
<feature type="compositionally biased region" description="Polar residues" evidence="1">
    <location>
        <begin position="96"/>
        <end position="107"/>
    </location>
</feature>
<sequence>MTNLCWGRLLSCESHHFSILYMLLERNQVSLRSPGGPSVWAVQQSGGSVGWGVLEFKSLISRILELGKARLKSSALRSVVLGLVSPLWKTGKEGDTTCSNSNSNGDSPTRLHTMEDSSVAKISAYPTYGIAKAALSNSVIMDATLLPCKPSYDQSTISLI</sequence>
<accession>A0AAD3STD3</accession>
<reference evidence="2" key="1">
    <citation type="submission" date="2023-05" db="EMBL/GenBank/DDBJ databases">
        <title>Nepenthes gracilis genome sequencing.</title>
        <authorList>
            <person name="Fukushima K."/>
        </authorList>
    </citation>
    <scope>NUCLEOTIDE SEQUENCE</scope>
    <source>
        <strain evidence="2">SING2019-196</strain>
    </source>
</reference>
<dbReference type="Proteomes" id="UP001279734">
    <property type="component" value="Unassembled WGS sequence"/>
</dbReference>
<evidence type="ECO:0000313" key="3">
    <source>
        <dbReference type="Proteomes" id="UP001279734"/>
    </source>
</evidence>
<organism evidence="2 3">
    <name type="scientific">Nepenthes gracilis</name>
    <name type="common">Slender pitcher plant</name>
    <dbReference type="NCBI Taxonomy" id="150966"/>
    <lineage>
        <taxon>Eukaryota</taxon>
        <taxon>Viridiplantae</taxon>
        <taxon>Streptophyta</taxon>
        <taxon>Embryophyta</taxon>
        <taxon>Tracheophyta</taxon>
        <taxon>Spermatophyta</taxon>
        <taxon>Magnoliopsida</taxon>
        <taxon>eudicotyledons</taxon>
        <taxon>Gunneridae</taxon>
        <taxon>Pentapetalae</taxon>
        <taxon>Caryophyllales</taxon>
        <taxon>Nepenthaceae</taxon>
        <taxon>Nepenthes</taxon>
    </lineage>
</organism>
<dbReference type="EMBL" id="BSYO01000016">
    <property type="protein sequence ID" value="GMH16421.1"/>
    <property type="molecule type" value="Genomic_DNA"/>
</dbReference>
<evidence type="ECO:0000313" key="2">
    <source>
        <dbReference type="EMBL" id="GMH16421.1"/>
    </source>
</evidence>
<dbReference type="AlphaFoldDB" id="A0AAD3STD3"/>